<dbReference type="Proteomes" id="UP000075683">
    <property type="component" value="Unassembled WGS sequence"/>
</dbReference>
<evidence type="ECO:0000313" key="3">
    <source>
        <dbReference type="Proteomes" id="UP000075683"/>
    </source>
</evidence>
<accession>A0A150LIL6</accession>
<feature type="compositionally biased region" description="Basic residues" evidence="1">
    <location>
        <begin position="1"/>
        <end position="10"/>
    </location>
</feature>
<comment type="caution">
    <text evidence="2">The sequence shown here is derived from an EMBL/GenBank/DDBJ whole genome shotgun (WGS) entry which is preliminary data.</text>
</comment>
<dbReference type="AlphaFoldDB" id="A0A150LIL6"/>
<evidence type="ECO:0000313" key="2">
    <source>
        <dbReference type="EMBL" id="KYD12203.1"/>
    </source>
</evidence>
<feature type="region of interest" description="Disordered" evidence="1">
    <location>
        <begin position="1"/>
        <end position="40"/>
    </location>
</feature>
<organism evidence="2 3">
    <name type="scientific">Caldibacillus debilis</name>
    <dbReference type="NCBI Taxonomy" id="301148"/>
    <lineage>
        <taxon>Bacteria</taxon>
        <taxon>Bacillati</taxon>
        <taxon>Bacillota</taxon>
        <taxon>Bacilli</taxon>
        <taxon>Bacillales</taxon>
        <taxon>Bacillaceae</taxon>
        <taxon>Caldibacillus</taxon>
    </lineage>
</organism>
<gene>
    <name evidence="2" type="ORF">B4135_3117</name>
</gene>
<dbReference type="STRING" id="301148.B4135_3117"/>
<name>A0A150LIL6_9BACI</name>
<dbReference type="EMBL" id="LQYT01000094">
    <property type="protein sequence ID" value="KYD12203.1"/>
    <property type="molecule type" value="Genomic_DNA"/>
</dbReference>
<evidence type="ECO:0000256" key="1">
    <source>
        <dbReference type="SAM" id="MobiDB-lite"/>
    </source>
</evidence>
<protein>
    <submittedName>
        <fullName evidence="2">Uncharacterized protein</fullName>
    </submittedName>
</protein>
<feature type="compositionally biased region" description="Low complexity" evidence="1">
    <location>
        <begin position="29"/>
        <end position="40"/>
    </location>
</feature>
<sequence length="62" mass="7035">MKRSPSRSRQAKKEGLFSAAFRRGSRQAPQGSPGPVFGGSPSEVWKKERRDYFFFFGILIVI</sequence>
<proteinExistence type="predicted"/>
<reference evidence="2 3" key="1">
    <citation type="submission" date="2016-01" db="EMBL/GenBank/DDBJ databases">
        <title>Draft Genome Sequences of Seven Thermophilic Sporeformers Isolated from Foods.</title>
        <authorList>
            <person name="Berendsen E.M."/>
            <person name="Wells-Bennik M.H."/>
            <person name="Krawcyk A.O."/>
            <person name="De Jong A."/>
            <person name="Holsappel S."/>
            <person name="Eijlander R.T."/>
            <person name="Kuipers O.P."/>
        </authorList>
    </citation>
    <scope>NUCLEOTIDE SEQUENCE [LARGE SCALE GENOMIC DNA]</scope>
    <source>
        <strain evidence="2 3">B4135</strain>
    </source>
</reference>